<feature type="domain" description="Bacterial repeat" evidence="2">
    <location>
        <begin position="544"/>
        <end position="619"/>
    </location>
</feature>
<dbReference type="Proteomes" id="UP001141336">
    <property type="component" value="Unassembled WGS sequence"/>
</dbReference>
<evidence type="ECO:0000256" key="1">
    <source>
        <dbReference type="SAM" id="MobiDB-lite"/>
    </source>
</evidence>
<organism evidence="3 4">
    <name type="scientific">Methanocorpusculum vombati</name>
    <dbReference type="NCBI Taxonomy" id="3002864"/>
    <lineage>
        <taxon>Archaea</taxon>
        <taxon>Methanobacteriati</taxon>
        <taxon>Methanobacteriota</taxon>
        <taxon>Stenosarchaea group</taxon>
        <taxon>Methanomicrobia</taxon>
        <taxon>Methanomicrobiales</taxon>
        <taxon>Methanocorpusculaceae</taxon>
        <taxon>Methanocorpusculum</taxon>
    </lineage>
</organism>
<feature type="region of interest" description="Disordered" evidence="1">
    <location>
        <begin position="720"/>
        <end position="774"/>
    </location>
</feature>
<accession>A0ABT4INU9</accession>
<dbReference type="InterPro" id="IPR044060">
    <property type="entry name" value="Bacterial_rp_domain"/>
</dbReference>
<dbReference type="Gene3D" id="2.160.20.110">
    <property type="match status" value="1"/>
</dbReference>
<evidence type="ECO:0000313" key="4">
    <source>
        <dbReference type="Proteomes" id="UP001141336"/>
    </source>
</evidence>
<feature type="non-terminal residue" evidence="3">
    <location>
        <position position="774"/>
    </location>
</feature>
<name>A0ABT4INU9_9EURY</name>
<evidence type="ECO:0000313" key="3">
    <source>
        <dbReference type="EMBL" id="MCZ0863236.1"/>
    </source>
</evidence>
<gene>
    <name evidence="3" type="ORF">O0S09_08245</name>
</gene>
<evidence type="ECO:0000259" key="2">
    <source>
        <dbReference type="Pfam" id="PF18998"/>
    </source>
</evidence>
<comment type="caution">
    <text evidence="3">The sequence shown here is derived from an EMBL/GenBank/DDBJ whole genome shotgun (WGS) entry which is preliminary data.</text>
</comment>
<protein>
    <recommendedName>
        <fullName evidence="2">Bacterial repeat domain-containing protein</fullName>
    </recommendedName>
</protein>
<proteinExistence type="predicted"/>
<feature type="domain" description="Bacterial repeat" evidence="2">
    <location>
        <begin position="624"/>
        <end position="696"/>
    </location>
</feature>
<dbReference type="Pfam" id="PF18998">
    <property type="entry name" value="Flg_new_2"/>
    <property type="match status" value="2"/>
</dbReference>
<sequence length="774" mass="82373">MPRNDHLRSRFFVVLLIVVVLCGLVPAASAAASGVWDGSVNQTWYEDEVNAGHGSATDPFCIYDAESLAAFAQKVNEGTSFSGKYIRLCADLDLGYVNWQPIGTETSPFGGTFDGANHCISRLRVDQTNFENTVNAGLFGFALGATIQNLDLNGVEISASTKKNCRAGGLIGRGMDVRIYSCSVTNGMVKAVSEEYGVFGGGLAGSLRENTLGHGAVENSYSTLTVEGERKGSYGNQVACGGLVGPSEVPIRNSFATGNVIIRDRSTSSTWVTCGGLVGRCDAKQDTTHVIFNCYATGTVTVDSPNHDYTWVGGLVGRLYVAQGTYVLKGCVALNPRLTATRASSLTQFKGRVTPVYTYTNPILDHNYAGRWMDAIINGGPDKFNPDLMMKTGINGENVTQTQVYRNESFFRSVFSAASEYGASYDKNWMMSTDPSYPYPVLKGRPQPSVSGPALTRYYNVTLTTVDNGFTGTMTRMPDDPWGVMDGGDVTVTIHPDIRSRFFQLTDNDQDVTSQVIDNKTYVISDLQTDHRLNVTFAAAPTYPVHITNGTLANGTTSGAFCAGENVTVTANAPPVGKKFSSWNVISGSLSLSDADRTNSTLTFAMPRGDVVIEAIYEESAKFTVTVTNGTLSNGTTSGAFYPGEKVTVTANTIVGKTFSSWDVKGLTLNDTQRTQSPLTFTMPNGTVILSALYTDAPTVTVTPTPSSNVTATATITPTSSSTVTVTPTPSSNVTVTPTPSSNVTVTPTPRSNVTVTPTPSSNVTVTPTPSSNV</sequence>
<reference evidence="3" key="1">
    <citation type="submission" date="2022-12" db="EMBL/GenBank/DDBJ databases">
        <title>Isolation and characterisation of novel Methanocorpusculum spp. from native Australian herbivores indicates the genus is ancestrally host-associated.</title>
        <authorList>
            <person name="Volmer J.G."/>
            <person name="Soo R.M."/>
            <person name="Evans P.N."/>
            <person name="Hoedt E.C."/>
            <person name="Astorga Alsina A.L."/>
            <person name="Woodcroft B.J."/>
            <person name="Tyson G.W."/>
            <person name="Hugenholtz P."/>
            <person name="Morrison M."/>
        </authorList>
    </citation>
    <scope>NUCLEOTIDE SEQUENCE</scope>
    <source>
        <strain evidence="3">CW153</strain>
    </source>
</reference>
<keyword evidence="4" id="KW-1185">Reference proteome</keyword>
<dbReference type="EMBL" id="JAPTGC010000012">
    <property type="protein sequence ID" value="MCZ0863236.1"/>
    <property type="molecule type" value="Genomic_DNA"/>
</dbReference>